<gene>
    <name evidence="3" type="ORF">PGTUg99_029368</name>
</gene>
<evidence type="ECO:0000256" key="1">
    <source>
        <dbReference type="SAM" id="MobiDB-lite"/>
    </source>
</evidence>
<sequence length="116" mass="12962">MDEIEAKPKKDKKKIQIPTSEASSVKATTDDESIDAECLGSDRPEGRQAVKKRKHEESKALEGQKELIKISQQKMELMQTVADEAIMGRDLSNLDDLSLAYYAAKKKDIAKRNGLL</sequence>
<name>A0A5B0PIE3_PUCGR</name>
<dbReference type="Proteomes" id="UP000325313">
    <property type="component" value="Unassembled WGS sequence"/>
</dbReference>
<accession>A0A5B0PIE3</accession>
<dbReference type="EMBL" id="VDEP01000339">
    <property type="protein sequence ID" value="KAA1100826.1"/>
    <property type="molecule type" value="Genomic_DNA"/>
</dbReference>
<dbReference type="AlphaFoldDB" id="A0A5B0PIE3"/>
<evidence type="ECO:0000313" key="3">
    <source>
        <dbReference type="EMBL" id="KAA1100826.1"/>
    </source>
</evidence>
<organism evidence="3 4">
    <name type="scientific">Puccinia graminis f. sp. tritici</name>
    <dbReference type="NCBI Taxonomy" id="56615"/>
    <lineage>
        <taxon>Eukaryota</taxon>
        <taxon>Fungi</taxon>
        <taxon>Dikarya</taxon>
        <taxon>Basidiomycota</taxon>
        <taxon>Pucciniomycotina</taxon>
        <taxon>Pucciniomycetes</taxon>
        <taxon>Pucciniales</taxon>
        <taxon>Pucciniaceae</taxon>
        <taxon>Puccinia</taxon>
    </lineage>
</organism>
<feature type="compositionally biased region" description="Polar residues" evidence="1">
    <location>
        <begin position="17"/>
        <end position="27"/>
    </location>
</feature>
<proteinExistence type="predicted"/>
<comment type="caution">
    <text evidence="3">The sequence shown here is derived from an EMBL/GenBank/DDBJ whole genome shotgun (WGS) entry which is preliminary data.</text>
</comment>
<feature type="domain" description="No apical meristem-associated C-terminal" evidence="2">
    <location>
        <begin position="7"/>
        <end position="109"/>
    </location>
</feature>
<evidence type="ECO:0000313" key="4">
    <source>
        <dbReference type="Proteomes" id="UP000325313"/>
    </source>
</evidence>
<evidence type="ECO:0000259" key="2">
    <source>
        <dbReference type="Pfam" id="PF14303"/>
    </source>
</evidence>
<feature type="compositionally biased region" description="Basic and acidic residues" evidence="1">
    <location>
        <begin position="55"/>
        <end position="64"/>
    </location>
</feature>
<dbReference type="InterPro" id="IPR029466">
    <property type="entry name" value="NAM-associated_C"/>
</dbReference>
<reference evidence="3 4" key="1">
    <citation type="submission" date="2019-05" db="EMBL/GenBank/DDBJ databases">
        <title>Emergence of the Ug99 lineage of the wheat stem rust pathogen through somatic hybridization.</title>
        <authorList>
            <person name="Li F."/>
            <person name="Upadhyaya N.M."/>
            <person name="Sperschneider J."/>
            <person name="Matny O."/>
            <person name="Nguyen-Phuc H."/>
            <person name="Mago R."/>
            <person name="Raley C."/>
            <person name="Miller M.E."/>
            <person name="Silverstein K.A.T."/>
            <person name="Henningsen E."/>
            <person name="Hirsch C.D."/>
            <person name="Visser B."/>
            <person name="Pretorius Z.A."/>
            <person name="Steffenson B.J."/>
            <person name="Schwessinger B."/>
            <person name="Dodds P.N."/>
            <person name="Figueroa M."/>
        </authorList>
    </citation>
    <scope>NUCLEOTIDE SEQUENCE [LARGE SCALE GENOMIC DNA]</scope>
    <source>
        <strain evidence="3 4">Ug99</strain>
    </source>
</reference>
<protein>
    <recommendedName>
        <fullName evidence="2">No apical meristem-associated C-terminal domain-containing protein</fullName>
    </recommendedName>
</protein>
<feature type="region of interest" description="Disordered" evidence="1">
    <location>
        <begin position="1"/>
        <end position="64"/>
    </location>
</feature>
<dbReference type="Pfam" id="PF14303">
    <property type="entry name" value="NAM-associated"/>
    <property type="match status" value="1"/>
</dbReference>